<feature type="domain" description="HP" evidence="10">
    <location>
        <begin position="703"/>
        <end position="769"/>
    </location>
</feature>
<dbReference type="SUPFAM" id="SSF82754">
    <property type="entry name" value="C-terminal, gelsolin-like domain of Sec23/24"/>
    <property type="match status" value="1"/>
</dbReference>
<dbReference type="GO" id="GO:0005737">
    <property type="term" value="C:cytoplasm"/>
    <property type="evidence" value="ECO:0007669"/>
    <property type="project" value="TreeGrafter"/>
</dbReference>
<dbReference type="CDD" id="cd11291">
    <property type="entry name" value="gelsolin_S6_like"/>
    <property type="match status" value="1"/>
</dbReference>
<dbReference type="GO" id="GO:0015629">
    <property type="term" value="C:actin cytoskeleton"/>
    <property type="evidence" value="ECO:0007669"/>
    <property type="project" value="TreeGrafter"/>
</dbReference>
<organism evidence="11 12">
    <name type="scientific">Sander lucioperca</name>
    <name type="common">Pike-perch</name>
    <name type="synonym">Perca lucioperca</name>
    <dbReference type="NCBI Taxonomy" id="283035"/>
    <lineage>
        <taxon>Eukaryota</taxon>
        <taxon>Metazoa</taxon>
        <taxon>Chordata</taxon>
        <taxon>Craniata</taxon>
        <taxon>Vertebrata</taxon>
        <taxon>Euteleostomi</taxon>
        <taxon>Actinopterygii</taxon>
        <taxon>Neopterygii</taxon>
        <taxon>Teleostei</taxon>
        <taxon>Neoteleostei</taxon>
        <taxon>Acanthomorphata</taxon>
        <taxon>Eupercaria</taxon>
        <taxon>Perciformes</taxon>
        <taxon>Percoidei</taxon>
        <taxon>Percidae</taxon>
        <taxon>Luciopercinae</taxon>
        <taxon>Sander</taxon>
    </lineage>
</organism>
<comment type="similarity">
    <text evidence="2">Belongs to the villin/gelsolin family.</text>
</comment>
<name>A0A8D0D0I2_SANLU</name>
<dbReference type="SMART" id="SM00153">
    <property type="entry name" value="VHP"/>
    <property type="match status" value="1"/>
</dbReference>
<proteinExistence type="inferred from homology"/>
<dbReference type="CDD" id="cd11288">
    <property type="entry name" value="gelsolin_S5_like"/>
    <property type="match status" value="1"/>
</dbReference>
<evidence type="ECO:0000313" key="12">
    <source>
        <dbReference type="Proteomes" id="UP000694568"/>
    </source>
</evidence>
<dbReference type="GO" id="GO:0051016">
    <property type="term" value="P:barbed-end actin filament capping"/>
    <property type="evidence" value="ECO:0007669"/>
    <property type="project" value="TreeGrafter"/>
</dbReference>
<dbReference type="InterPro" id="IPR036180">
    <property type="entry name" value="Gelsolin-like_dom_sf"/>
</dbReference>
<dbReference type="InterPro" id="IPR029006">
    <property type="entry name" value="ADF-H/Gelsolin-like_dom_sf"/>
</dbReference>
<feature type="region of interest" description="Disordered" evidence="9">
    <location>
        <begin position="681"/>
        <end position="703"/>
    </location>
</feature>
<dbReference type="SUPFAM" id="SSF47050">
    <property type="entry name" value="VHP, Villin headpiece domain"/>
    <property type="match status" value="1"/>
</dbReference>
<dbReference type="Gene3D" id="1.10.950.10">
    <property type="entry name" value="Villin headpiece domain"/>
    <property type="match status" value="1"/>
</dbReference>
<dbReference type="SUPFAM" id="SSF55753">
    <property type="entry name" value="Actin depolymerizing proteins"/>
    <property type="match status" value="5"/>
</dbReference>
<evidence type="ECO:0000256" key="2">
    <source>
        <dbReference type="ARBA" id="ARBA00008418"/>
    </source>
</evidence>
<dbReference type="PANTHER" id="PTHR11977">
    <property type="entry name" value="VILLIN"/>
    <property type="match status" value="1"/>
</dbReference>
<sequence>KMEILEYSQSADIHYWIGNSSSQDEQGAAAIYVTKLDEHLGGSPVQHREVQGNESPLFRSYFKNGLIYKKGGVASGFHHVDTNVYNVLRLLRVKGRKHVTATEVEVSWNSFNNGDIFLLDMGKAIVQWNGPQSNRREKLKAILLAQDIRDRERGGRAQIGLVEGNDEQASPELMKVMMAVLGQRTGQLKEAIPDDEPDQVQNTNVRLYHGNLVVQEVATQPLTQDLLHSSDCYILDQRGSNVMVWKGKQASKEERQEALNRAVGYIKAKNYPYSTNVNVMTEGGESAMFKHLFKSWRDREQTQGLGTTYSMGRIAKVDQVKFDTMELHARPELAAQQRMVDDASGDVKVWRIENLELAEVNPNTYGQFYGGDCYLVLYTYQRSNQKQYILYMWQGRHATKDEITACAYQAVNIDNKYNGSPVQVRVVMGKEPRHFLAIFKGKLVIFEGGTGRPGVVTPDGGARLFQVRGTNELNTKATEVLARASSLNTNDVFLLKTDHIIYLWYGKGCSGDERVMGRAMSDVLSKQDKQVVMEGQEPAEFWVAVGGKAPYASDKRLQREEPPHSPRLFECSNQTGQFRMTEVDDFAQSDLDEEDVMLLDTWEEIFLWVGNSANQYEAKEAWNSAQEYLRTHPAGRDPDTPKIIVKQGYEPPTFTGWFNAWDPHKWSVSLLYRAQSSASMTQSPSSSYTPSSPAGGTVSPSAGGSGMYLDPELLINKSPSELPQGVDPSQREDYLSDADFENLLGTSRSDFMRLPKWRQSDMKKKSGLF</sequence>
<evidence type="ECO:0000256" key="7">
    <source>
        <dbReference type="ARBA" id="ARBA00023203"/>
    </source>
</evidence>
<dbReference type="InterPro" id="IPR007123">
    <property type="entry name" value="Gelsolin-like_dom"/>
</dbReference>
<dbReference type="Proteomes" id="UP000694568">
    <property type="component" value="Unplaced"/>
</dbReference>
<dbReference type="CDD" id="cd11292">
    <property type="entry name" value="gelsolin_S3_like"/>
    <property type="match status" value="1"/>
</dbReference>
<dbReference type="FunFam" id="3.40.20.10:FF:000004">
    <property type="entry name" value="Gelsolin"/>
    <property type="match status" value="1"/>
</dbReference>
<reference evidence="11" key="2">
    <citation type="submission" date="2025-09" db="UniProtKB">
        <authorList>
            <consortium name="Ensembl"/>
        </authorList>
    </citation>
    <scope>IDENTIFICATION</scope>
</reference>
<protein>
    <submittedName>
        <fullName evidence="11">Villin like</fullName>
    </submittedName>
</protein>
<keyword evidence="8" id="KW-0206">Cytoskeleton</keyword>
<dbReference type="Ensembl" id="ENSSLUT00000030310.1">
    <property type="protein sequence ID" value="ENSSLUP00000029372.1"/>
    <property type="gene ID" value="ENSSLUG00000013110.1"/>
</dbReference>
<dbReference type="Pfam" id="PF00626">
    <property type="entry name" value="Gelsolin"/>
    <property type="match status" value="6"/>
</dbReference>
<feature type="compositionally biased region" description="Low complexity" evidence="9">
    <location>
        <begin position="681"/>
        <end position="694"/>
    </location>
</feature>
<dbReference type="AlphaFoldDB" id="A0A8D0D0I2"/>
<dbReference type="GO" id="GO:0005546">
    <property type="term" value="F:phosphatidylinositol-4,5-bisphosphate binding"/>
    <property type="evidence" value="ECO:0007669"/>
    <property type="project" value="TreeGrafter"/>
</dbReference>
<dbReference type="GO" id="GO:0008154">
    <property type="term" value="P:actin polymerization or depolymerization"/>
    <property type="evidence" value="ECO:0007669"/>
    <property type="project" value="TreeGrafter"/>
</dbReference>
<evidence type="ECO:0000256" key="6">
    <source>
        <dbReference type="ARBA" id="ARBA00022837"/>
    </source>
</evidence>
<evidence type="ECO:0000256" key="1">
    <source>
        <dbReference type="ARBA" id="ARBA00004245"/>
    </source>
</evidence>
<dbReference type="PRINTS" id="PR00597">
    <property type="entry name" value="GELSOLIN"/>
</dbReference>
<dbReference type="PROSITE" id="PS51089">
    <property type="entry name" value="HP"/>
    <property type="match status" value="1"/>
</dbReference>
<dbReference type="GeneTree" id="ENSGT00940000160253"/>
<dbReference type="InterPro" id="IPR007122">
    <property type="entry name" value="Villin/Gelsolin"/>
</dbReference>
<keyword evidence="3" id="KW-0117">Actin capping</keyword>
<dbReference type="GO" id="GO:0051014">
    <property type="term" value="P:actin filament severing"/>
    <property type="evidence" value="ECO:0007669"/>
    <property type="project" value="TreeGrafter"/>
</dbReference>
<gene>
    <name evidence="11" type="primary">vill</name>
</gene>
<dbReference type="PANTHER" id="PTHR11977:SF30">
    <property type="entry name" value="VILLIN-LIKE PROTEIN"/>
    <property type="match status" value="1"/>
</dbReference>
<dbReference type="SMART" id="SM00262">
    <property type="entry name" value="GEL"/>
    <property type="match status" value="6"/>
</dbReference>
<evidence type="ECO:0000256" key="3">
    <source>
        <dbReference type="ARBA" id="ARBA00022467"/>
    </source>
</evidence>
<dbReference type="GO" id="GO:0051015">
    <property type="term" value="F:actin filament binding"/>
    <property type="evidence" value="ECO:0007669"/>
    <property type="project" value="InterPro"/>
</dbReference>
<comment type="subcellular location">
    <subcellularLocation>
        <location evidence="1">Cytoplasm</location>
        <location evidence="1">Cytoskeleton</location>
    </subcellularLocation>
</comment>
<dbReference type="Pfam" id="PF02209">
    <property type="entry name" value="VHP"/>
    <property type="match status" value="1"/>
</dbReference>
<dbReference type="InterPro" id="IPR003128">
    <property type="entry name" value="Villin_headpiece"/>
</dbReference>
<keyword evidence="7" id="KW-0009">Actin-binding</keyword>
<keyword evidence="5" id="KW-0677">Repeat</keyword>
<accession>A0A8D0D0I2</accession>
<dbReference type="FunFam" id="3.40.20.10:FF:000005">
    <property type="entry name" value="Gelsolin"/>
    <property type="match status" value="1"/>
</dbReference>
<evidence type="ECO:0000256" key="5">
    <source>
        <dbReference type="ARBA" id="ARBA00022737"/>
    </source>
</evidence>
<evidence type="ECO:0000256" key="8">
    <source>
        <dbReference type="ARBA" id="ARBA00023212"/>
    </source>
</evidence>
<keyword evidence="12" id="KW-1185">Reference proteome</keyword>
<dbReference type="CDD" id="cd11293">
    <property type="entry name" value="gelsolin_S4_like"/>
    <property type="match status" value="1"/>
</dbReference>
<dbReference type="CDD" id="cd11289">
    <property type="entry name" value="gelsolin_S2_like"/>
    <property type="match status" value="1"/>
</dbReference>
<evidence type="ECO:0000256" key="9">
    <source>
        <dbReference type="SAM" id="MobiDB-lite"/>
    </source>
</evidence>
<reference evidence="11" key="1">
    <citation type="submission" date="2025-08" db="UniProtKB">
        <authorList>
            <consortium name="Ensembl"/>
        </authorList>
    </citation>
    <scope>IDENTIFICATION</scope>
</reference>
<dbReference type="FunFam" id="3.40.20.10:FF:000001">
    <property type="entry name" value="Gelsolin"/>
    <property type="match status" value="1"/>
</dbReference>
<evidence type="ECO:0000259" key="10">
    <source>
        <dbReference type="PROSITE" id="PS51089"/>
    </source>
</evidence>
<dbReference type="Gene3D" id="3.40.20.10">
    <property type="entry name" value="Severin"/>
    <property type="match status" value="6"/>
</dbReference>
<keyword evidence="6" id="KW-0106">Calcium</keyword>
<keyword evidence="4" id="KW-0963">Cytoplasm</keyword>
<evidence type="ECO:0000256" key="4">
    <source>
        <dbReference type="ARBA" id="ARBA00022490"/>
    </source>
</evidence>
<dbReference type="FunFam" id="3.40.20.10:FF:000027">
    <property type="entry name" value="Villin 1"/>
    <property type="match status" value="1"/>
</dbReference>
<evidence type="ECO:0000313" key="11">
    <source>
        <dbReference type="Ensembl" id="ENSSLUP00000029372.1"/>
    </source>
</evidence>
<dbReference type="InterPro" id="IPR036886">
    <property type="entry name" value="Villin_headpiece_dom_sf"/>
</dbReference>